<dbReference type="PROSITE" id="PS00865">
    <property type="entry name" value="UBIQUITIN_ACTIVAT_2"/>
    <property type="match status" value="1"/>
</dbReference>
<dbReference type="SUPFAM" id="SSF69572">
    <property type="entry name" value="Activating enzymes of the ubiquitin-like proteins"/>
    <property type="match status" value="2"/>
</dbReference>
<feature type="compositionally biased region" description="Basic and acidic residues" evidence="14">
    <location>
        <begin position="815"/>
        <end position="824"/>
    </location>
</feature>
<dbReference type="Pfam" id="PF10585">
    <property type="entry name" value="UBA_E1_SCCH"/>
    <property type="match status" value="1"/>
</dbReference>
<dbReference type="EMBL" id="GL832978">
    <property type="protein sequence ID" value="EGD77625.1"/>
    <property type="molecule type" value="Genomic_DNA"/>
</dbReference>
<evidence type="ECO:0000256" key="3">
    <source>
        <dbReference type="ARBA" id="ARBA00004718"/>
    </source>
</evidence>
<evidence type="ECO:0000256" key="11">
    <source>
        <dbReference type="ARBA" id="ARBA00023242"/>
    </source>
</evidence>
<dbReference type="RefSeq" id="XP_004990513.1">
    <property type="nucleotide sequence ID" value="XM_004990456.1"/>
</dbReference>
<dbReference type="KEGG" id="sre:PTSG_08720"/>
<dbReference type="InterPro" id="IPR019572">
    <property type="entry name" value="UBA_E1_SCCH"/>
</dbReference>
<dbReference type="GO" id="GO:0019948">
    <property type="term" value="F:SUMO activating enzyme activity"/>
    <property type="evidence" value="ECO:0007669"/>
    <property type="project" value="TreeGrafter"/>
</dbReference>
<dbReference type="AlphaFoldDB" id="F2UKH6"/>
<evidence type="ECO:0000256" key="13">
    <source>
        <dbReference type="PROSITE-ProRule" id="PRU10132"/>
    </source>
</evidence>
<dbReference type="FunFam" id="3.40.50.720:FF:000015">
    <property type="entry name" value="Ubiquitin-activating enzyme E1 1"/>
    <property type="match status" value="1"/>
</dbReference>
<feature type="domain" description="Ubiquitin-activating enzyme SCCH" evidence="16">
    <location>
        <begin position="619"/>
        <end position="920"/>
    </location>
</feature>
<gene>
    <name evidence="17" type="ORF">PTSG_08720</name>
</gene>
<dbReference type="OrthoDB" id="10252231at2759"/>
<dbReference type="GO" id="GO:0004839">
    <property type="term" value="F:ubiquitin activating enzyme activity"/>
    <property type="evidence" value="ECO:0007669"/>
    <property type="project" value="UniProtKB-EC"/>
</dbReference>
<dbReference type="Gene3D" id="3.40.50.720">
    <property type="entry name" value="NAD(P)-binding Rossmann-like Domain"/>
    <property type="match status" value="2"/>
</dbReference>
<evidence type="ECO:0000256" key="4">
    <source>
        <dbReference type="ARBA" id="ARBA00004906"/>
    </source>
</evidence>
<dbReference type="eggNOG" id="KOG2012">
    <property type="taxonomic scope" value="Eukaryota"/>
</dbReference>
<dbReference type="Proteomes" id="UP000007799">
    <property type="component" value="Unassembled WGS sequence"/>
</dbReference>
<dbReference type="InterPro" id="IPR033127">
    <property type="entry name" value="UBQ-activ_enz_E1_Cys_AS"/>
</dbReference>
<reference evidence="17" key="1">
    <citation type="submission" date="2009-08" db="EMBL/GenBank/DDBJ databases">
        <title>Annotation of Salpingoeca rosetta.</title>
        <authorList>
            <consortium name="The Broad Institute Genome Sequencing Platform"/>
            <person name="Russ C."/>
            <person name="Cuomo C."/>
            <person name="Burger G."/>
            <person name="Gray M.W."/>
            <person name="Holland P.W.H."/>
            <person name="King N."/>
            <person name="Lang F.B.F."/>
            <person name="Roger A.J."/>
            <person name="Ruiz-Trillo I."/>
            <person name="Young S.K."/>
            <person name="Zeng Q."/>
            <person name="Gargeya S."/>
            <person name="Alvarado L."/>
            <person name="Berlin A."/>
            <person name="Chapman S.B."/>
            <person name="Chen Z."/>
            <person name="Freedman E."/>
            <person name="Gellesch M."/>
            <person name="Goldberg J."/>
            <person name="Griggs A."/>
            <person name="Gujja S."/>
            <person name="Heilman E."/>
            <person name="Heiman D."/>
            <person name="Howarth C."/>
            <person name="Mehta T."/>
            <person name="Neiman D."/>
            <person name="Pearson M."/>
            <person name="Roberts A."/>
            <person name="Saif S."/>
            <person name="Shea T."/>
            <person name="Shenoy N."/>
            <person name="Sisk P."/>
            <person name="Stolte C."/>
            <person name="Sykes S."/>
            <person name="White J."/>
            <person name="Yandava C."/>
            <person name="Haas B."/>
            <person name="Nusbaum C."/>
            <person name="Birren B."/>
        </authorList>
    </citation>
    <scope>NUCLEOTIDE SEQUENCE [LARGE SCALE GENOMIC DNA]</scope>
    <source>
        <strain evidence="17">ATCC 50818</strain>
    </source>
</reference>
<dbReference type="PRINTS" id="PR01849">
    <property type="entry name" value="UBIQUITINACT"/>
</dbReference>
<feature type="compositionally biased region" description="Acidic residues" evidence="14">
    <location>
        <begin position="835"/>
        <end position="857"/>
    </location>
</feature>
<dbReference type="OMA" id="FVSPMQT"/>
<feature type="active site" description="Glycyl thioester intermediate" evidence="13">
    <location>
        <position position="613"/>
    </location>
</feature>
<dbReference type="InterPro" id="IPR042063">
    <property type="entry name" value="Ubi_acti_E1_SCCH"/>
</dbReference>
<evidence type="ECO:0000259" key="16">
    <source>
        <dbReference type="Pfam" id="PF10585"/>
    </source>
</evidence>
<evidence type="ECO:0000256" key="6">
    <source>
        <dbReference type="ARBA" id="ARBA00012990"/>
    </source>
</evidence>
<evidence type="ECO:0000256" key="9">
    <source>
        <dbReference type="ARBA" id="ARBA00022786"/>
    </source>
</evidence>
<dbReference type="Gene3D" id="3.40.50.12550">
    <property type="entry name" value="Ubiquitin-activating enzyme E1, inactive adenylation domain, subdomain 2"/>
    <property type="match status" value="1"/>
</dbReference>
<evidence type="ECO:0000256" key="14">
    <source>
        <dbReference type="SAM" id="MobiDB-lite"/>
    </source>
</evidence>
<evidence type="ECO:0000256" key="12">
    <source>
        <dbReference type="ARBA" id="ARBA00044354"/>
    </source>
</evidence>
<evidence type="ECO:0000256" key="2">
    <source>
        <dbReference type="ARBA" id="ARBA00004123"/>
    </source>
</evidence>
<feature type="domain" description="THIF-type NAD/FAD binding fold" evidence="15">
    <location>
        <begin position="21"/>
        <end position="413"/>
    </location>
</feature>
<dbReference type="GO" id="GO:0005737">
    <property type="term" value="C:cytoplasm"/>
    <property type="evidence" value="ECO:0007669"/>
    <property type="project" value="TreeGrafter"/>
</dbReference>
<dbReference type="STRING" id="946362.F2UKH6"/>
<dbReference type="Gene3D" id="1.10.10.2660">
    <property type="entry name" value="Ubiquitin-activating enzyme E1, SCCH domain"/>
    <property type="match status" value="1"/>
</dbReference>
<feature type="region of interest" description="Disordered" evidence="14">
    <location>
        <begin position="1157"/>
        <end position="1181"/>
    </location>
</feature>
<organism evidence="18">
    <name type="scientific">Salpingoeca rosetta (strain ATCC 50818 / BSB-021)</name>
    <dbReference type="NCBI Taxonomy" id="946362"/>
    <lineage>
        <taxon>Eukaryota</taxon>
        <taxon>Choanoflagellata</taxon>
        <taxon>Craspedida</taxon>
        <taxon>Salpingoecidae</taxon>
        <taxon>Salpingoeca</taxon>
    </lineage>
</organism>
<feature type="region of interest" description="Disordered" evidence="14">
    <location>
        <begin position="809"/>
        <end position="857"/>
    </location>
</feature>
<evidence type="ECO:0000256" key="7">
    <source>
        <dbReference type="ARBA" id="ARBA00022598"/>
    </source>
</evidence>
<dbReference type="InterPro" id="IPR000011">
    <property type="entry name" value="UBQ/SUMO-activ_enz_E1-like"/>
</dbReference>
<evidence type="ECO:0000313" key="17">
    <source>
        <dbReference type="EMBL" id="EGD77625.1"/>
    </source>
</evidence>
<dbReference type="PANTHER" id="PTHR10953:SF162">
    <property type="entry name" value="SUMO-ACTIVATING ENZYME SUBUNIT 1"/>
    <property type="match status" value="1"/>
</dbReference>
<dbReference type="GO" id="GO:0031510">
    <property type="term" value="C:SUMO activating enzyme complex"/>
    <property type="evidence" value="ECO:0007669"/>
    <property type="project" value="TreeGrafter"/>
</dbReference>
<keyword evidence="7" id="KW-0436">Ligase</keyword>
<comment type="similarity">
    <text evidence="5">Belongs to the ubiquitin-activating E1 family.</text>
</comment>
<comment type="pathway">
    <text evidence="4">Protein modification; protein ubiquitination.</text>
</comment>
<evidence type="ECO:0000259" key="15">
    <source>
        <dbReference type="Pfam" id="PF00899"/>
    </source>
</evidence>
<dbReference type="Pfam" id="PF00899">
    <property type="entry name" value="ThiF"/>
    <property type="match status" value="2"/>
</dbReference>
<dbReference type="GO" id="GO:0016925">
    <property type="term" value="P:protein sumoylation"/>
    <property type="evidence" value="ECO:0007669"/>
    <property type="project" value="TreeGrafter"/>
</dbReference>
<keyword evidence="9" id="KW-0833">Ubl conjugation pathway</keyword>
<comment type="subcellular location">
    <subcellularLocation>
        <location evidence="2">Nucleus</location>
    </subcellularLocation>
</comment>
<accession>F2UKH6</accession>
<dbReference type="GO" id="GO:0005524">
    <property type="term" value="F:ATP binding"/>
    <property type="evidence" value="ECO:0007669"/>
    <property type="project" value="UniProtKB-KW"/>
</dbReference>
<dbReference type="GeneID" id="16071069"/>
<sequence>MAQPITNAVDFEGDRHLMDLYSRQIGAFGLEAMVKLVQMRVLFVGMTGVGVEAAKNTTLAGAHTVALLDDHPVEMRDLGSNFFLTEGDIGKPRASTVAPRLAELNPLVRVQAVEGEVTEEMLQTFDAVVVTDKNVSKESLIRWNEACRSRTKVVVSDRGERQVVPNPTSFLYCFTDGQPPGSLPENCLVDLTDVEGMVARSPDVIAKYGPSVSTSGPWRTATKPGDPVNSVRIGDTRGFTPYLGGGFLKQVKEPKTLTFRSYAECLSQPSNLATGVYSEVQDRGFIMMDLMSMFSPGGIEIQIHFALQAVHAFQQKHGRLPRPNSAEDADACVALAKDINETLRQFAALTPGTTSSVLSLDTVDETVVRRFALHARVELQPMCAFYGGVVAQELVKISGRYRPIRQFFNFHVMQALPDEPPTDTEPTNSRYDDQVAVFGRAFQEKLANQKIFMVGCGALGCEFMKNFALMGLCCGDNGRLLVTDNDRIEISNLSRQFLFREDNVGQPKSEAASKRALTMNPSLKIDARQDLVSPDTEHIFDDDMWQSLDLVCNALDNMKARLYVDSKCVLYEKPLLESGTMGTGANVDVIVPHTTNSYSDGGDAEAGGGIPMCTLRNFPHLIDHCIEWARAKFTDLFVSPASQLQQFLEDPEGFISGLETKIEQHVGGERIGALERGVDTLKAIKDLAAQLQEKPTMETCVSLAWRDFHAFFRDVILDLIATFPADAKTKSGEPFWSGHKIFPEALVFDPQNPLHKEFLIAAANLYACVFKVHPTKYPSEENKLHTKRWMAEYRDESWLLSTVGGRDPPPYVRHKVGDLDDDSKAAATTDGSGGSDDDAGDGDDDGAAMDEAEDEDPQAAFDALKGEVLTIAKNVGSATVEPLDFEKDDDDNFHIDFIAAAANLRASNYRIPTATRHKCKMIAGRIIPAIATSTASVTGLVMLELYKLVQHKPLEAYRNANYNLGANTYFFFEPPAAKQLTSSTKKKLDSGSFEAAVQQFNKYLSQSEEKLQTLRALKQQLSAFGKASDDTINAVDKALAEAEAELEAVGDTAPDVDDFMVEEKTVCHPPKFTKWDKLKVPAQLSNLGEVIKFFKDEHGLDVAAWFINKRKVYPVKPAIDYSKLPPIDISVNDAMRQIMKTGGTQVNALIQAWRKARSSGKMPEATGQGDAPTDKSIKRLAQEAGLDTKKKKLLVFDDVALTNEDGDGV</sequence>
<keyword evidence="8" id="KW-0547">Nucleotide-binding</keyword>
<keyword evidence="11" id="KW-0539">Nucleus</keyword>
<evidence type="ECO:0000313" key="18">
    <source>
        <dbReference type="Proteomes" id="UP000007799"/>
    </source>
</evidence>
<feature type="domain" description="THIF-type NAD/FAD binding fold" evidence="15">
    <location>
        <begin position="431"/>
        <end position="975"/>
    </location>
</feature>
<dbReference type="InterPro" id="IPR045886">
    <property type="entry name" value="ThiF/MoeB/HesA"/>
</dbReference>
<protein>
    <recommendedName>
        <fullName evidence="6">E1 ubiquitin-activating enzyme</fullName>
        <ecNumber evidence="6">6.2.1.45</ecNumber>
    </recommendedName>
    <alternativeName>
        <fullName evidence="12">Ubiquitin-like 1-activating enzyme E1A</fullName>
    </alternativeName>
</protein>
<evidence type="ECO:0000256" key="10">
    <source>
        <dbReference type="ARBA" id="ARBA00022840"/>
    </source>
</evidence>
<dbReference type="InParanoid" id="F2UKH6"/>
<comment type="catalytic activity">
    <reaction evidence="1">
        <text>ATP + ubiquitin + [E1 ubiquitin-activating enzyme]-L-cysteine = AMP + diphosphate + S-ubiquitinyl-[E1 ubiquitin-activating enzyme]-L-cysteine.</text>
        <dbReference type="EC" id="6.2.1.45"/>
    </reaction>
</comment>
<proteinExistence type="inferred from homology"/>
<dbReference type="InterPro" id="IPR000594">
    <property type="entry name" value="ThiF_NAD_FAD-bd"/>
</dbReference>
<dbReference type="FunFam" id="3.50.50.80:FF:000001">
    <property type="entry name" value="ubiquitin-like modifier-activating enzyme 1"/>
    <property type="match status" value="1"/>
</dbReference>
<keyword evidence="18" id="KW-1185">Reference proteome</keyword>
<evidence type="ECO:0000256" key="8">
    <source>
        <dbReference type="ARBA" id="ARBA00022741"/>
    </source>
</evidence>
<dbReference type="InterPro" id="IPR035985">
    <property type="entry name" value="Ubiquitin-activating_enz"/>
</dbReference>
<dbReference type="UniPathway" id="UPA00143"/>
<keyword evidence="10" id="KW-0067">ATP-binding</keyword>
<dbReference type="EC" id="6.2.1.45" evidence="6"/>
<evidence type="ECO:0000256" key="1">
    <source>
        <dbReference type="ARBA" id="ARBA00000488"/>
    </source>
</evidence>
<evidence type="ECO:0000256" key="5">
    <source>
        <dbReference type="ARBA" id="ARBA00005673"/>
    </source>
</evidence>
<feature type="compositionally biased region" description="Basic and acidic residues" evidence="14">
    <location>
        <begin position="1172"/>
        <end position="1181"/>
    </location>
</feature>
<dbReference type="PANTHER" id="PTHR10953">
    <property type="entry name" value="UBIQUITIN-ACTIVATING ENZYME E1"/>
    <property type="match status" value="1"/>
</dbReference>
<comment type="pathway">
    <text evidence="3">Protein modification; protein sumoylation.</text>
</comment>
<name>F2UKH6_SALR5</name>